<evidence type="ECO:0000259" key="1">
    <source>
        <dbReference type="Pfam" id="PF13439"/>
    </source>
</evidence>
<keyword evidence="2" id="KW-0808">Transferase</keyword>
<evidence type="ECO:0000313" key="3">
    <source>
        <dbReference type="Proteomes" id="UP001431235"/>
    </source>
</evidence>
<comment type="caution">
    <text evidence="2">The sequence shown here is derived from an EMBL/GenBank/DDBJ whole genome shotgun (WGS) entry which is preliminary data.</text>
</comment>
<dbReference type="Proteomes" id="UP001431235">
    <property type="component" value="Unassembled WGS sequence"/>
</dbReference>
<reference evidence="2 3" key="1">
    <citation type="submission" date="2021-08" db="EMBL/GenBank/DDBJ databases">
        <title>Novel members of of the genus Stenotrophomonas from differernt environment.</title>
        <authorList>
            <person name="Deng Y."/>
        </authorList>
    </citation>
    <scope>NUCLEOTIDE SEQUENCE [LARGE SCALE GENOMIC DNA]</scope>
    <source>
        <strain evidence="2 3">CPCC 101365</strain>
    </source>
</reference>
<protein>
    <submittedName>
        <fullName evidence="2">Glycosyltransferase</fullName>
        <ecNumber evidence="2">2.4.-.-</ecNumber>
    </submittedName>
</protein>
<dbReference type="Gene3D" id="3.40.50.2000">
    <property type="entry name" value="Glycogen Phosphorylase B"/>
    <property type="match status" value="2"/>
</dbReference>
<keyword evidence="2" id="KW-0328">Glycosyltransferase</keyword>
<dbReference type="SUPFAM" id="SSF53756">
    <property type="entry name" value="UDP-Glycosyltransferase/glycogen phosphorylase"/>
    <property type="match status" value="1"/>
</dbReference>
<dbReference type="RefSeq" id="WP_250064220.1">
    <property type="nucleotide sequence ID" value="NZ_JAIKTS010000003.1"/>
</dbReference>
<feature type="domain" description="Glycosyltransferase subfamily 4-like N-terminal" evidence="1">
    <location>
        <begin position="109"/>
        <end position="236"/>
    </location>
</feature>
<dbReference type="EC" id="2.4.-.-" evidence="2"/>
<dbReference type="GO" id="GO:0016757">
    <property type="term" value="F:glycosyltransferase activity"/>
    <property type="evidence" value="ECO:0007669"/>
    <property type="project" value="UniProtKB-KW"/>
</dbReference>
<keyword evidence="3" id="KW-1185">Reference proteome</keyword>
<sequence>MRILLVAYEFPPSRSPRALRWGYLVRELVLLGHDVHVLLPDLGQPGIEFPAGPGRVVLHTTFAGPCGWLVGRSRRRRARQGIAVPSQSAPTQGGAPSGIELNWRGHAVERLKQVAGWFLFPDVRAEWTPWARAGLRRLLAEVKPDVVVTSHEPASTLPLGLQARRLGAAWVADLGDPVDAVYTPARWKARARALEKRVSAEADAVIVTTEATRELLVARHGQDRARCPILANGYDDRIVLPAHAGELDRVPGRLELLYAGRLYGYRDPTPLLQAVAATPGVRLTLVVPDPPTGGEAAIAAAAAGRVRILGSLPHAQVQAMQRDADVLVNIGNRGLPAQIPAKLYEYLGFERPILHLDTGAGDAAADWLRGFNRGWLCAAETEPLSVLLAGLVERKRQGLLGQGLELAPVAEYAHSARGRRLAIVLQEVVSRQGLARHGMAARAADAG</sequence>
<name>A0ABT0SHZ5_9GAMM</name>
<gene>
    <name evidence="2" type="ORF">K5L01_09780</name>
</gene>
<dbReference type="Pfam" id="PF13439">
    <property type="entry name" value="Glyco_transf_4"/>
    <property type="match status" value="1"/>
</dbReference>
<dbReference type="InterPro" id="IPR028098">
    <property type="entry name" value="Glyco_trans_4-like_N"/>
</dbReference>
<organism evidence="2 3">
    <name type="scientific">Stenotrophomonas mori</name>
    <dbReference type="NCBI Taxonomy" id="2871096"/>
    <lineage>
        <taxon>Bacteria</taxon>
        <taxon>Pseudomonadati</taxon>
        <taxon>Pseudomonadota</taxon>
        <taxon>Gammaproteobacteria</taxon>
        <taxon>Lysobacterales</taxon>
        <taxon>Lysobacteraceae</taxon>
        <taxon>Stenotrophomonas</taxon>
    </lineage>
</organism>
<proteinExistence type="predicted"/>
<accession>A0ABT0SHZ5</accession>
<evidence type="ECO:0000313" key="2">
    <source>
        <dbReference type="EMBL" id="MCL7714933.1"/>
    </source>
</evidence>
<dbReference type="EMBL" id="JAIKTS010000003">
    <property type="protein sequence ID" value="MCL7714933.1"/>
    <property type="molecule type" value="Genomic_DNA"/>
</dbReference>